<gene>
    <name evidence="2" type="ORF">CPOL0286_LOCUS12570</name>
</gene>
<dbReference type="Pfam" id="PF07145">
    <property type="entry name" value="PAM2"/>
    <property type="match status" value="1"/>
</dbReference>
<dbReference type="AlphaFoldDB" id="A0A7S4MRR1"/>
<organism evidence="2">
    <name type="scientific">Prymnesium polylepis</name>
    <dbReference type="NCBI Taxonomy" id="72548"/>
    <lineage>
        <taxon>Eukaryota</taxon>
        <taxon>Haptista</taxon>
        <taxon>Haptophyta</taxon>
        <taxon>Prymnesiophyceae</taxon>
        <taxon>Prymnesiales</taxon>
        <taxon>Prymnesiaceae</taxon>
        <taxon>Prymnesium</taxon>
    </lineage>
</organism>
<evidence type="ECO:0000313" key="2">
    <source>
        <dbReference type="EMBL" id="CAE2238787.1"/>
    </source>
</evidence>
<dbReference type="InterPro" id="IPR009818">
    <property type="entry name" value="PAM2_motif"/>
</dbReference>
<proteinExistence type="predicted"/>
<sequence length="123" mass="13905">MAMIWTTNDEVASTLNPDAPSFVPSYAFALAEASEARRIDEAMALFHHLATVNDTETLCEARDWLGADPDNWFENGMDYLSPELLDDALGLQCDREDAMREHLYHAPQRPKGDTRGRARPMKH</sequence>
<feature type="compositionally biased region" description="Basic and acidic residues" evidence="1">
    <location>
        <begin position="102"/>
        <end position="116"/>
    </location>
</feature>
<name>A0A7S4MRR1_9EUKA</name>
<evidence type="ECO:0000256" key="1">
    <source>
        <dbReference type="SAM" id="MobiDB-lite"/>
    </source>
</evidence>
<dbReference type="EMBL" id="HBKO01027387">
    <property type="protein sequence ID" value="CAE2238787.1"/>
    <property type="molecule type" value="Transcribed_RNA"/>
</dbReference>
<feature type="region of interest" description="Disordered" evidence="1">
    <location>
        <begin position="102"/>
        <end position="123"/>
    </location>
</feature>
<accession>A0A7S4MRR1</accession>
<reference evidence="2" key="1">
    <citation type="submission" date="2021-01" db="EMBL/GenBank/DDBJ databases">
        <authorList>
            <person name="Corre E."/>
            <person name="Pelletier E."/>
            <person name="Niang G."/>
            <person name="Scheremetjew M."/>
            <person name="Finn R."/>
            <person name="Kale V."/>
            <person name="Holt S."/>
            <person name="Cochrane G."/>
            <person name="Meng A."/>
            <person name="Brown T."/>
            <person name="Cohen L."/>
        </authorList>
    </citation>
    <scope>NUCLEOTIDE SEQUENCE</scope>
    <source>
        <strain evidence="2">UIO037</strain>
    </source>
</reference>
<protein>
    <submittedName>
        <fullName evidence="2">Uncharacterized protein</fullName>
    </submittedName>
</protein>